<dbReference type="PROSITE" id="PS50041">
    <property type="entry name" value="C_TYPE_LECTIN_2"/>
    <property type="match status" value="1"/>
</dbReference>
<dbReference type="Pfam" id="PF00059">
    <property type="entry name" value="Lectin_C"/>
    <property type="match status" value="1"/>
</dbReference>
<dbReference type="Proteomes" id="UP000693946">
    <property type="component" value="Linkage Group LG17"/>
</dbReference>
<sequence length="217" mass="25121">MNQLNLNLTQQNKQCQESVNETNRLNSNLKETNGKLRSILRSLKSNKINCDMTTLTCSRCMEGWTEHDSRCFFLSGDAKKWLDARSYCIDKGGDLAVVLSEEDQKFLTKLIVKNYKSKEKFNGSWIGLHDMQRERTFRWINGKNLAKYINETGQETDYWVNGQPDNNTPGWSPEGSDCVVLVFELDESTDRAIKNWDDIACRGQRNYMCESKAFIME</sequence>
<protein>
    <recommendedName>
        <fullName evidence="2">C-type lectin domain-containing protein</fullName>
    </recommendedName>
</protein>
<keyword evidence="1" id="KW-0175">Coiled coil</keyword>
<dbReference type="InterPro" id="IPR001304">
    <property type="entry name" value="C-type_lectin-like"/>
</dbReference>
<evidence type="ECO:0000256" key="1">
    <source>
        <dbReference type="SAM" id="Coils"/>
    </source>
</evidence>
<accession>A0AAV6RZ86</accession>
<feature type="coiled-coil region" evidence="1">
    <location>
        <begin position="1"/>
        <end position="32"/>
    </location>
</feature>
<organism evidence="4 5">
    <name type="scientific">Solea senegalensis</name>
    <name type="common">Senegalese sole</name>
    <dbReference type="NCBI Taxonomy" id="28829"/>
    <lineage>
        <taxon>Eukaryota</taxon>
        <taxon>Metazoa</taxon>
        <taxon>Chordata</taxon>
        <taxon>Craniata</taxon>
        <taxon>Vertebrata</taxon>
        <taxon>Euteleostomi</taxon>
        <taxon>Actinopterygii</taxon>
        <taxon>Neopterygii</taxon>
        <taxon>Teleostei</taxon>
        <taxon>Neoteleostei</taxon>
        <taxon>Acanthomorphata</taxon>
        <taxon>Carangaria</taxon>
        <taxon>Pleuronectiformes</taxon>
        <taxon>Pleuronectoidei</taxon>
        <taxon>Soleidae</taxon>
        <taxon>Solea</taxon>
    </lineage>
</organism>
<dbReference type="EMBL" id="JAGKHQ010000783">
    <property type="protein sequence ID" value="KAG7464376.1"/>
    <property type="molecule type" value="Genomic_DNA"/>
</dbReference>
<evidence type="ECO:0000313" key="3">
    <source>
        <dbReference type="EMBL" id="KAG7464376.1"/>
    </source>
</evidence>
<evidence type="ECO:0000313" key="5">
    <source>
        <dbReference type="Proteomes" id="UP000693946"/>
    </source>
</evidence>
<dbReference type="AlphaFoldDB" id="A0AAV6RZ86"/>
<name>A0AAV6RZ86_SOLSE</name>
<reference evidence="4" key="2">
    <citation type="submission" date="2021-03" db="EMBL/GenBank/DDBJ databases">
        <authorList>
            <person name="Guerrero-Cozar I."/>
            <person name="Gomez-Garrido J."/>
            <person name="Berbel C."/>
            <person name="Martinez-Blanch J.F."/>
            <person name="Alioto T."/>
            <person name="Claros M.G."/>
            <person name="Gagnaire P.A."/>
            <person name="Manchado M."/>
        </authorList>
    </citation>
    <scope>NUCLEOTIDE SEQUENCE</scope>
    <source>
        <strain evidence="4">Sse05_10M</strain>
        <tissue evidence="4">Blood</tissue>
    </source>
</reference>
<dbReference type="SMART" id="SM00034">
    <property type="entry name" value="CLECT"/>
    <property type="match status" value="1"/>
</dbReference>
<dbReference type="PANTHER" id="PTHR22803">
    <property type="entry name" value="MANNOSE, PHOSPHOLIPASE, LECTIN RECEPTOR RELATED"/>
    <property type="match status" value="1"/>
</dbReference>
<evidence type="ECO:0000313" key="4">
    <source>
        <dbReference type="EMBL" id="KAG7509432.1"/>
    </source>
</evidence>
<gene>
    <name evidence="3" type="ORF">JOB18_016903</name>
    <name evidence="4" type="ORF">JOB18_043739</name>
</gene>
<evidence type="ECO:0000259" key="2">
    <source>
        <dbReference type="PROSITE" id="PS50041"/>
    </source>
</evidence>
<keyword evidence="5" id="KW-1185">Reference proteome</keyword>
<dbReference type="InterPro" id="IPR050111">
    <property type="entry name" value="C-type_lectin/snaclec_domain"/>
</dbReference>
<reference evidence="4 5" key="1">
    <citation type="journal article" date="2021" name="Sci. Rep.">
        <title>Chromosome anchoring in Senegalese sole (Solea senegalensis) reveals sex-associated markers and genome rearrangements in flatfish.</title>
        <authorList>
            <person name="Guerrero-Cozar I."/>
            <person name="Gomez-Garrido J."/>
            <person name="Berbel C."/>
            <person name="Martinez-Blanch J.F."/>
            <person name="Alioto T."/>
            <person name="Claros M.G."/>
            <person name="Gagnaire P.A."/>
            <person name="Manchado M."/>
        </authorList>
    </citation>
    <scope>NUCLEOTIDE SEQUENCE [LARGE SCALE GENOMIC DNA]</scope>
    <source>
        <strain evidence="4">Sse05_10M</strain>
    </source>
</reference>
<proteinExistence type="predicted"/>
<feature type="domain" description="C-type lectin" evidence="2">
    <location>
        <begin position="67"/>
        <end position="210"/>
    </location>
</feature>
<dbReference type="EMBL" id="JAGKHQ010000009">
    <property type="protein sequence ID" value="KAG7509432.1"/>
    <property type="molecule type" value="Genomic_DNA"/>
</dbReference>
<comment type="caution">
    <text evidence="4">The sequence shown here is derived from an EMBL/GenBank/DDBJ whole genome shotgun (WGS) entry which is preliminary data.</text>
</comment>